<dbReference type="Pfam" id="PF08284">
    <property type="entry name" value="RVP_2"/>
    <property type="match status" value="1"/>
</dbReference>
<feature type="compositionally biased region" description="Basic and acidic residues" evidence="1">
    <location>
        <begin position="40"/>
        <end position="52"/>
    </location>
</feature>
<comment type="caution">
    <text evidence="3">The sequence shown here is derived from an EMBL/GenBank/DDBJ whole genome shotgun (WGS) entry which is preliminary data.</text>
</comment>
<dbReference type="InterPro" id="IPR005162">
    <property type="entry name" value="Retrotrans_gag_dom"/>
</dbReference>
<organism evidence="3 4">
    <name type="scientific">Colocasia esculenta</name>
    <name type="common">Wild taro</name>
    <name type="synonym">Arum esculentum</name>
    <dbReference type="NCBI Taxonomy" id="4460"/>
    <lineage>
        <taxon>Eukaryota</taxon>
        <taxon>Viridiplantae</taxon>
        <taxon>Streptophyta</taxon>
        <taxon>Embryophyta</taxon>
        <taxon>Tracheophyta</taxon>
        <taxon>Spermatophyta</taxon>
        <taxon>Magnoliopsida</taxon>
        <taxon>Liliopsida</taxon>
        <taxon>Araceae</taxon>
        <taxon>Aroideae</taxon>
        <taxon>Colocasieae</taxon>
        <taxon>Colocasia</taxon>
    </lineage>
</organism>
<feature type="compositionally biased region" description="Polar residues" evidence="1">
    <location>
        <begin position="251"/>
        <end position="263"/>
    </location>
</feature>
<feature type="region of interest" description="Disordered" evidence="1">
    <location>
        <begin position="34"/>
        <end position="65"/>
    </location>
</feature>
<name>A0A843THM3_COLES</name>
<evidence type="ECO:0000313" key="3">
    <source>
        <dbReference type="EMBL" id="MQL70311.1"/>
    </source>
</evidence>
<dbReference type="Pfam" id="PF03732">
    <property type="entry name" value="Retrotrans_gag"/>
    <property type="match status" value="1"/>
</dbReference>
<dbReference type="AlphaFoldDB" id="A0A843THM3"/>
<dbReference type="InterPro" id="IPR001969">
    <property type="entry name" value="Aspartic_peptidase_AS"/>
</dbReference>
<dbReference type="Proteomes" id="UP000652761">
    <property type="component" value="Unassembled WGS sequence"/>
</dbReference>
<reference evidence="3" key="1">
    <citation type="submission" date="2017-07" db="EMBL/GenBank/DDBJ databases">
        <title>Taro Niue Genome Assembly and Annotation.</title>
        <authorList>
            <person name="Atibalentja N."/>
            <person name="Keating K."/>
            <person name="Fields C.J."/>
        </authorList>
    </citation>
    <scope>NUCLEOTIDE SEQUENCE</scope>
    <source>
        <strain evidence="3">Niue_2</strain>
        <tissue evidence="3">Leaf</tissue>
    </source>
</reference>
<feature type="domain" description="Retrotransposon gag" evidence="2">
    <location>
        <begin position="97"/>
        <end position="191"/>
    </location>
</feature>
<accession>A0A843THM3</accession>
<feature type="non-terminal residue" evidence="3">
    <location>
        <position position="496"/>
    </location>
</feature>
<feature type="region of interest" description="Disordered" evidence="1">
    <location>
        <begin position="223"/>
        <end position="275"/>
    </location>
</feature>
<gene>
    <name evidence="3" type="ORF">Taro_002639</name>
</gene>
<dbReference type="OrthoDB" id="1937173at2759"/>
<dbReference type="InterPro" id="IPR032567">
    <property type="entry name" value="RTL1-rel"/>
</dbReference>
<dbReference type="PROSITE" id="PS00141">
    <property type="entry name" value="ASP_PROTEASE"/>
    <property type="match status" value="1"/>
</dbReference>
<dbReference type="GO" id="GO:0006508">
    <property type="term" value="P:proteolysis"/>
    <property type="evidence" value="ECO:0007669"/>
    <property type="project" value="InterPro"/>
</dbReference>
<evidence type="ECO:0000259" key="2">
    <source>
        <dbReference type="Pfam" id="PF03732"/>
    </source>
</evidence>
<sequence>MSHYGSTRYIDVGRYDRTGVMRAITEIALASRGRRGGVPARDDKQRRDDQAEQHAPALRGPVLPPPPPVDYGVFMQGLVQAMQTQAHTQAALQAQLEAKERADVWWSSLLRTCFEDEAVDVAWDAFVRLFRAKFVPEHIQHKMEQEFLSLTQGSMTVLEYEAKFSELSKYAPHIVEDERRKTKKFVMGLKPSLRTRLVAFDHRTLDEALSAAYRQEGEMEQYLEEKKASQKRPAASFQQQDKRKTVYQAPQKPTTASNSQVPSIRSPGAKKECPHCGKKHGGSECWLVAGRCLKCGSSDHKIKDCLRLQQGAQRGAPVPAVAAAAPATGRPGRPRAPTRVFALAREDAEQAEHVTEGTVLLFGVHARVLFDTGATHSFISERFARQLALESGIESEELEVPLSVHTPAGTISTRKCIPSLPVCIEDRFLDGCFFLLKMKDYDCILGLDWLEEHYALVDCRRKKIVFRIPGEDEFFHPLPKNLAGKLFISAMKVMRM</sequence>
<dbReference type="PANTHER" id="PTHR15503:SF45">
    <property type="entry name" value="RNA-DIRECTED DNA POLYMERASE HOMOLOG"/>
    <property type="match status" value="1"/>
</dbReference>
<dbReference type="Gene3D" id="2.40.70.10">
    <property type="entry name" value="Acid Proteases"/>
    <property type="match status" value="1"/>
</dbReference>
<dbReference type="InterPro" id="IPR021109">
    <property type="entry name" value="Peptidase_aspartic_dom_sf"/>
</dbReference>
<protein>
    <recommendedName>
        <fullName evidence="2">Retrotransposon gag domain-containing protein</fullName>
    </recommendedName>
</protein>
<dbReference type="EMBL" id="NMUH01000063">
    <property type="protein sequence ID" value="MQL70311.1"/>
    <property type="molecule type" value="Genomic_DNA"/>
</dbReference>
<dbReference type="CDD" id="cd00303">
    <property type="entry name" value="retropepsin_like"/>
    <property type="match status" value="1"/>
</dbReference>
<keyword evidence="4" id="KW-1185">Reference proteome</keyword>
<proteinExistence type="predicted"/>
<dbReference type="PANTHER" id="PTHR15503">
    <property type="entry name" value="LDOC1 RELATED"/>
    <property type="match status" value="1"/>
</dbReference>
<evidence type="ECO:0000256" key="1">
    <source>
        <dbReference type="SAM" id="MobiDB-lite"/>
    </source>
</evidence>
<dbReference type="SUPFAM" id="SSF50630">
    <property type="entry name" value="Acid proteases"/>
    <property type="match status" value="1"/>
</dbReference>
<dbReference type="GO" id="GO:0004190">
    <property type="term" value="F:aspartic-type endopeptidase activity"/>
    <property type="evidence" value="ECO:0007669"/>
    <property type="project" value="InterPro"/>
</dbReference>
<evidence type="ECO:0000313" key="4">
    <source>
        <dbReference type="Proteomes" id="UP000652761"/>
    </source>
</evidence>